<feature type="domain" description="Peptidase M20 dimerisation" evidence="5">
    <location>
        <begin position="200"/>
        <end position="295"/>
    </location>
</feature>
<evidence type="ECO:0000256" key="2">
    <source>
        <dbReference type="ARBA" id="ARBA00006247"/>
    </source>
</evidence>
<feature type="binding site" evidence="4">
    <location>
        <position position="152"/>
    </location>
    <ligand>
        <name>Mn(2+)</name>
        <dbReference type="ChEBI" id="CHEBI:29035"/>
        <label>2</label>
    </ligand>
</feature>
<dbReference type="InterPro" id="IPR036264">
    <property type="entry name" value="Bact_exopeptidase_dim_dom"/>
</dbReference>
<dbReference type="PANTHER" id="PTHR11014">
    <property type="entry name" value="PEPTIDASE M20 FAMILY MEMBER"/>
    <property type="match status" value="1"/>
</dbReference>
<dbReference type="Pfam" id="PF07687">
    <property type="entry name" value="M20_dimer"/>
    <property type="match status" value="1"/>
</dbReference>
<dbReference type="GeneID" id="42003175"/>
<dbReference type="Proteomes" id="UP000319731">
    <property type="component" value="Unassembled WGS sequence"/>
</dbReference>
<dbReference type="SUPFAM" id="SSF53187">
    <property type="entry name" value="Zn-dependent exopeptidases"/>
    <property type="match status" value="1"/>
</dbReference>
<dbReference type="GO" id="GO:0016787">
    <property type="term" value="F:hydrolase activity"/>
    <property type="evidence" value="ECO:0007669"/>
    <property type="project" value="UniProtKB-KW"/>
</dbReference>
<feature type="binding site" evidence="4">
    <location>
        <position position="114"/>
    </location>
    <ligand>
        <name>Mn(2+)</name>
        <dbReference type="ChEBI" id="CHEBI:29035"/>
        <label>2</label>
    </ligand>
</feature>
<dbReference type="GO" id="GO:0046872">
    <property type="term" value="F:metal ion binding"/>
    <property type="evidence" value="ECO:0007669"/>
    <property type="project" value="UniProtKB-KW"/>
</dbReference>
<proteinExistence type="inferred from homology"/>
<feature type="binding site" evidence="4">
    <location>
        <position position="116"/>
    </location>
    <ligand>
        <name>Mn(2+)</name>
        <dbReference type="ChEBI" id="CHEBI:29035"/>
        <label>2</label>
    </ligand>
</feature>
<evidence type="ECO:0000313" key="6">
    <source>
        <dbReference type="EMBL" id="TPX35742.1"/>
    </source>
</evidence>
<evidence type="ECO:0000256" key="1">
    <source>
        <dbReference type="ARBA" id="ARBA00006153"/>
    </source>
</evidence>
<evidence type="ECO:0000256" key="3">
    <source>
        <dbReference type="ARBA" id="ARBA00022801"/>
    </source>
</evidence>
<feature type="binding site" evidence="4">
    <location>
        <position position="180"/>
    </location>
    <ligand>
        <name>Mn(2+)</name>
        <dbReference type="ChEBI" id="CHEBI:29035"/>
        <label>2</label>
    </ligand>
</feature>
<dbReference type="FunFam" id="3.30.70.360:FF:000001">
    <property type="entry name" value="N-acetyldiaminopimelate deacetylase"/>
    <property type="match status" value="1"/>
</dbReference>
<comment type="cofactor">
    <cofactor evidence="4">
        <name>Mn(2+)</name>
        <dbReference type="ChEBI" id="CHEBI:29035"/>
    </cofactor>
    <text evidence="4">The Mn(2+) ion enhances activity.</text>
</comment>
<dbReference type="STRING" id="1806994.A0A507C807"/>
<dbReference type="InterPro" id="IPR017439">
    <property type="entry name" value="Amidohydrolase"/>
</dbReference>
<evidence type="ECO:0000313" key="7">
    <source>
        <dbReference type="Proteomes" id="UP000319731"/>
    </source>
</evidence>
<gene>
    <name evidence="6" type="ORF">SmJEL517_g01950</name>
</gene>
<dbReference type="Gene3D" id="3.40.630.10">
    <property type="entry name" value="Zn peptidases"/>
    <property type="match status" value="1"/>
</dbReference>
<dbReference type="PIRSF" id="PIRSF005962">
    <property type="entry name" value="Pept_M20D_amidohydro"/>
    <property type="match status" value="1"/>
</dbReference>
<dbReference type="Pfam" id="PF01546">
    <property type="entry name" value="Peptidase_M20"/>
    <property type="match status" value="1"/>
</dbReference>
<dbReference type="Gene3D" id="3.30.70.360">
    <property type="match status" value="1"/>
</dbReference>
<dbReference type="OrthoDB" id="6119954at2759"/>
<evidence type="ECO:0000259" key="5">
    <source>
        <dbReference type="Pfam" id="PF07687"/>
    </source>
</evidence>
<sequence>MAQMMLPSTIASRIPREVTARYNEMVATRRELHANPELGYEEVETAKLIVQKLQAMKGLEIFKGVGQTGVVALMRGKRDHPCILLRADMDCLGIDEDPSKYSFVSRKPGRMHACGHDGHVAMLLAAAEILTEKFGDRSLNGSIKFMFQPAEEGGAGAKAMIDDGLFGLGGIEVDEVYGLHLGSNFALGDVLIGIGPVMAGSDAVDLTVQGVGGHGAYPHLTKDAVLVQAAIVQSLHTIVSRNVAPDQLGVLTIGHVSAGSVRNAVASKATLLATVRTVDAKVQSIMKKRITEVAEGVAHAHGCKCQVDYTVQYPATINVGEGPYKLVQDAAAKIVGKEHIRLVKTPQMGSEDFSFLLLEKPGNFFFVGAAPTADLGSHPHHSPLFDFNEQAMLIGSSIFVELIEQRMNLPMKL</sequence>
<comment type="similarity">
    <text evidence="1">Belongs to the peptidase M20 family.</text>
</comment>
<dbReference type="RefSeq" id="XP_031026174.1">
    <property type="nucleotide sequence ID" value="XM_031167878.1"/>
</dbReference>
<dbReference type="InterPro" id="IPR011650">
    <property type="entry name" value="Peptidase_M20_dimer"/>
</dbReference>
<feature type="binding site" evidence="4">
    <location>
        <position position="381"/>
    </location>
    <ligand>
        <name>Mn(2+)</name>
        <dbReference type="ChEBI" id="CHEBI:29035"/>
        <label>2</label>
    </ligand>
</feature>
<comment type="caution">
    <text evidence="6">The sequence shown here is derived from an EMBL/GenBank/DDBJ whole genome shotgun (WGS) entry which is preliminary data.</text>
</comment>
<keyword evidence="7" id="KW-1185">Reference proteome</keyword>
<dbReference type="SUPFAM" id="SSF55031">
    <property type="entry name" value="Bacterial exopeptidase dimerisation domain"/>
    <property type="match status" value="1"/>
</dbReference>
<keyword evidence="4" id="KW-0464">Manganese</keyword>
<dbReference type="InterPro" id="IPR002933">
    <property type="entry name" value="Peptidase_M20"/>
</dbReference>
<evidence type="ECO:0000256" key="4">
    <source>
        <dbReference type="PIRSR" id="PIRSR005962-1"/>
    </source>
</evidence>
<keyword evidence="3" id="KW-0378">Hydrolase</keyword>
<reference evidence="6 7" key="1">
    <citation type="journal article" date="2019" name="Sci. Rep.">
        <title>Comparative genomics of chytrid fungi reveal insights into the obligate biotrophic and pathogenic lifestyle of Synchytrium endobioticum.</title>
        <authorList>
            <person name="van de Vossenberg B.T.L.H."/>
            <person name="Warris S."/>
            <person name="Nguyen H.D.T."/>
            <person name="van Gent-Pelzer M.P.E."/>
            <person name="Joly D.L."/>
            <person name="van de Geest H.C."/>
            <person name="Bonants P.J.M."/>
            <person name="Smith D.S."/>
            <person name="Levesque C.A."/>
            <person name="van der Lee T.A.J."/>
        </authorList>
    </citation>
    <scope>NUCLEOTIDE SEQUENCE [LARGE SCALE GENOMIC DNA]</scope>
    <source>
        <strain evidence="6 7">JEL517</strain>
    </source>
</reference>
<dbReference type="AlphaFoldDB" id="A0A507C807"/>
<accession>A0A507C807</accession>
<comment type="similarity">
    <text evidence="2">Belongs to the peptidase M20A family.</text>
</comment>
<protein>
    <recommendedName>
        <fullName evidence="5">Peptidase M20 dimerisation domain-containing protein</fullName>
    </recommendedName>
</protein>
<organism evidence="6 7">
    <name type="scientific">Synchytrium microbalum</name>
    <dbReference type="NCBI Taxonomy" id="1806994"/>
    <lineage>
        <taxon>Eukaryota</taxon>
        <taxon>Fungi</taxon>
        <taxon>Fungi incertae sedis</taxon>
        <taxon>Chytridiomycota</taxon>
        <taxon>Chytridiomycota incertae sedis</taxon>
        <taxon>Chytridiomycetes</taxon>
        <taxon>Synchytriales</taxon>
        <taxon>Synchytriaceae</taxon>
        <taxon>Synchytrium</taxon>
    </lineage>
</organism>
<keyword evidence="4" id="KW-0479">Metal-binding</keyword>
<dbReference type="EMBL" id="QEAO01000007">
    <property type="protein sequence ID" value="TPX35742.1"/>
    <property type="molecule type" value="Genomic_DNA"/>
</dbReference>
<dbReference type="NCBIfam" id="TIGR01891">
    <property type="entry name" value="amidohydrolases"/>
    <property type="match status" value="1"/>
</dbReference>
<dbReference type="PANTHER" id="PTHR11014:SF63">
    <property type="entry name" value="METALLOPEPTIDASE, PUTATIVE (AFU_ORTHOLOGUE AFUA_6G09600)-RELATED"/>
    <property type="match status" value="1"/>
</dbReference>
<name>A0A507C807_9FUNG</name>